<keyword evidence="2" id="KW-1185">Reference proteome</keyword>
<evidence type="ECO:0000313" key="1">
    <source>
        <dbReference type="EMBL" id="KAJ1131968.1"/>
    </source>
</evidence>
<proteinExistence type="predicted"/>
<dbReference type="Proteomes" id="UP001066276">
    <property type="component" value="Chromosome 7"/>
</dbReference>
<dbReference type="AlphaFoldDB" id="A0AAV7Q1J4"/>
<name>A0AAV7Q1J4_PLEWA</name>
<comment type="caution">
    <text evidence="1">The sequence shown here is derived from an EMBL/GenBank/DDBJ whole genome shotgun (WGS) entry which is preliminary data.</text>
</comment>
<sequence>MEHESGDGISHSLGRLMGNGRLQLHAVCAVRPTGAHALPQPGAADGRSLVTGELHSRAARARQGGYKQLVHDKAGLFACSSCTTRQVSSHAARARQGGYRQLVLGRTGILTGSKFTRRQAPSQTTRARQGL</sequence>
<evidence type="ECO:0000313" key="2">
    <source>
        <dbReference type="Proteomes" id="UP001066276"/>
    </source>
</evidence>
<dbReference type="EMBL" id="JANPWB010000011">
    <property type="protein sequence ID" value="KAJ1131968.1"/>
    <property type="molecule type" value="Genomic_DNA"/>
</dbReference>
<gene>
    <name evidence="1" type="ORF">NDU88_010298</name>
</gene>
<accession>A0AAV7Q1J4</accession>
<reference evidence="1" key="1">
    <citation type="journal article" date="2022" name="bioRxiv">
        <title>Sequencing and chromosome-scale assembly of the giantPleurodeles waltlgenome.</title>
        <authorList>
            <person name="Brown T."/>
            <person name="Elewa A."/>
            <person name="Iarovenko S."/>
            <person name="Subramanian E."/>
            <person name="Araus A.J."/>
            <person name="Petzold A."/>
            <person name="Susuki M."/>
            <person name="Suzuki K.-i.T."/>
            <person name="Hayashi T."/>
            <person name="Toyoda A."/>
            <person name="Oliveira C."/>
            <person name="Osipova E."/>
            <person name="Leigh N.D."/>
            <person name="Simon A."/>
            <person name="Yun M.H."/>
        </authorList>
    </citation>
    <scope>NUCLEOTIDE SEQUENCE</scope>
    <source>
        <strain evidence="1">20211129_DDA</strain>
        <tissue evidence="1">Liver</tissue>
    </source>
</reference>
<protein>
    <submittedName>
        <fullName evidence="1">Uncharacterized protein</fullName>
    </submittedName>
</protein>
<organism evidence="1 2">
    <name type="scientific">Pleurodeles waltl</name>
    <name type="common">Iberian ribbed newt</name>
    <dbReference type="NCBI Taxonomy" id="8319"/>
    <lineage>
        <taxon>Eukaryota</taxon>
        <taxon>Metazoa</taxon>
        <taxon>Chordata</taxon>
        <taxon>Craniata</taxon>
        <taxon>Vertebrata</taxon>
        <taxon>Euteleostomi</taxon>
        <taxon>Amphibia</taxon>
        <taxon>Batrachia</taxon>
        <taxon>Caudata</taxon>
        <taxon>Salamandroidea</taxon>
        <taxon>Salamandridae</taxon>
        <taxon>Pleurodelinae</taxon>
        <taxon>Pleurodeles</taxon>
    </lineage>
</organism>